<dbReference type="EMBL" id="BTGU01000019">
    <property type="protein sequence ID" value="GMN44782.1"/>
    <property type="molecule type" value="Genomic_DNA"/>
</dbReference>
<feature type="region of interest" description="Disordered" evidence="1">
    <location>
        <begin position="1"/>
        <end position="21"/>
    </location>
</feature>
<name>A0AA88A599_FICCA</name>
<dbReference type="Proteomes" id="UP001187192">
    <property type="component" value="Unassembled WGS sequence"/>
</dbReference>
<proteinExistence type="predicted"/>
<feature type="non-terminal residue" evidence="2">
    <location>
        <position position="21"/>
    </location>
</feature>
<evidence type="ECO:0000313" key="2">
    <source>
        <dbReference type="EMBL" id="GMN44782.1"/>
    </source>
</evidence>
<sequence>MGRPENQPNKTKTHKINHGDS</sequence>
<feature type="compositionally biased region" description="Polar residues" evidence="1">
    <location>
        <begin position="1"/>
        <end position="10"/>
    </location>
</feature>
<comment type="caution">
    <text evidence="2">The sequence shown here is derived from an EMBL/GenBank/DDBJ whole genome shotgun (WGS) entry which is preliminary data.</text>
</comment>
<evidence type="ECO:0000256" key="1">
    <source>
        <dbReference type="SAM" id="MobiDB-lite"/>
    </source>
</evidence>
<dbReference type="AlphaFoldDB" id="A0AA88A599"/>
<accession>A0AA88A599</accession>
<evidence type="ECO:0000313" key="3">
    <source>
        <dbReference type="Proteomes" id="UP001187192"/>
    </source>
</evidence>
<feature type="compositionally biased region" description="Basic residues" evidence="1">
    <location>
        <begin position="11"/>
        <end position="21"/>
    </location>
</feature>
<gene>
    <name evidence="2" type="ORF">TIFTF001_013986</name>
</gene>
<keyword evidence="3" id="KW-1185">Reference proteome</keyword>
<organism evidence="2 3">
    <name type="scientific">Ficus carica</name>
    <name type="common">Common fig</name>
    <dbReference type="NCBI Taxonomy" id="3494"/>
    <lineage>
        <taxon>Eukaryota</taxon>
        <taxon>Viridiplantae</taxon>
        <taxon>Streptophyta</taxon>
        <taxon>Embryophyta</taxon>
        <taxon>Tracheophyta</taxon>
        <taxon>Spermatophyta</taxon>
        <taxon>Magnoliopsida</taxon>
        <taxon>eudicotyledons</taxon>
        <taxon>Gunneridae</taxon>
        <taxon>Pentapetalae</taxon>
        <taxon>rosids</taxon>
        <taxon>fabids</taxon>
        <taxon>Rosales</taxon>
        <taxon>Moraceae</taxon>
        <taxon>Ficeae</taxon>
        <taxon>Ficus</taxon>
    </lineage>
</organism>
<reference evidence="2" key="1">
    <citation type="submission" date="2023-07" db="EMBL/GenBank/DDBJ databases">
        <title>draft genome sequence of fig (Ficus carica).</title>
        <authorList>
            <person name="Takahashi T."/>
            <person name="Nishimura K."/>
        </authorList>
    </citation>
    <scope>NUCLEOTIDE SEQUENCE</scope>
</reference>
<protein>
    <submittedName>
        <fullName evidence="2">Uncharacterized protein</fullName>
    </submittedName>
</protein>